<dbReference type="CDD" id="cd00531">
    <property type="entry name" value="NTF2_like"/>
    <property type="match status" value="1"/>
</dbReference>
<dbReference type="AlphaFoldDB" id="A0AA94UH48"/>
<dbReference type="Gene3D" id="3.10.450.50">
    <property type="match status" value="1"/>
</dbReference>
<dbReference type="SUPFAM" id="SSF54427">
    <property type="entry name" value="NTF2-like"/>
    <property type="match status" value="1"/>
</dbReference>
<reference evidence="2 3" key="1">
    <citation type="submission" date="2018-01" db="EMBL/GenBank/DDBJ databases">
        <title>Comparative genomics of Mycobacterium mucogenicum and Mycobacterium neoaurum clade members emphasizing tRNA and non-coding RNA.</title>
        <authorList>
            <person name="Behra P.R.K."/>
            <person name="Pettersson B.M.F."/>
            <person name="Das S."/>
            <person name="Dasgupta S."/>
            <person name="Kirsebom L.A."/>
        </authorList>
    </citation>
    <scope>NUCLEOTIDE SEQUENCE [LARGE SCALE GENOMIC DNA]</scope>
    <source>
        <strain evidence="2 3">DSM 45104</strain>
    </source>
</reference>
<proteinExistence type="predicted"/>
<keyword evidence="3" id="KW-1185">Reference proteome</keyword>
<name>A0AA94UH48_9MYCO</name>
<dbReference type="InterPro" id="IPR032710">
    <property type="entry name" value="NTF2-like_dom_sf"/>
</dbReference>
<accession>A0AA94UH48</accession>
<dbReference type="InterPro" id="IPR037401">
    <property type="entry name" value="SnoaL-like"/>
</dbReference>
<feature type="domain" description="SnoaL-like" evidence="1">
    <location>
        <begin position="5"/>
        <end position="134"/>
    </location>
</feature>
<evidence type="ECO:0000313" key="3">
    <source>
        <dbReference type="Proteomes" id="UP000309984"/>
    </source>
</evidence>
<comment type="caution">
    <text evidence="2">The sequence shown here is derived from an EMBL/GenBank/DDBJ whole genome shotgun (WGS) entry which is preliminary data.</text>
</comment>
<evidence type="ECO:0000313" key="2">
    <source>
        <dbReference type="EMBL" id="TLH67056.1"/>
    </source>
</evidence>
<gene>
    <name evidence="2" type="ORF">C1S79_14380</name>
</gene>
<dbReference type="Proteomes" id="UP000309984">
    <property type="component" value="Unassembled WGS sequence"/>
</dbReference>
<organism evidence="2 3">
    <name type="scientific">Mycolicibacterium phocaicum</name>
    <dbReference type="NCBI Taxonomy" id="319706"/>
    <lineage>
        <taxon>Bacteria</taxon>
        <taxon>Bacillati</taxon>
        <taxon>Actinomycetota</taxon>
        <taxon>Actinomycetes</taxon>
        <taxon>Mycobacteriales</taxon>
        <taxon>Mycobacteriaceae</taxon>
        <taxon>Mycolicibacterium</taxon>
    </lineage>
</organism>
<sequence length="151" mass="17042">MPLTVADRLALTDLVHRYAAAVDDRRFDDVVELFTSTAELVLPDPPRSLDPVRYEQGHDGVRTAMAALSGVARTQHEIVGEVYTDAADHARGRITCVAHHWTRDADSGGTDLVWHLRYDDEYAPSGDGWRIRRRALTINAIETRPIRRIRD</sequence>
<evidence type="ECO:0000259" key="1">
    <source>
        <dbReference type="Pfam" id="PF13577"/>
    </source>
</evidence>
<protein>
    <recommendedName>
        <fullName evidence="1">SnoaL-like domain-containing protein</fullName>
    </recommendedName>
</protein>
<dbReference type="Pfam" id="PF13577">
    <property type="entry name" value="SnoaL_4"/>
    <property type="match status" value="1"/>
</dbReference>
<dbReference type="RefSeq" id="WP_138249426.1">
    <property type="nucleotide sequence ID" value="NZ_AP022616.1"/>
</dbReference>
<dbReference type="EMBL" id="POTM01000036">
    <property type="protein sequence ID" value="TLH67056.1"/>
    <property type="molecule type" value="Genomic_DNA"/>
</dbReference>